<evidence type="ECO:0000259" key="1">
    <source>
        <dbReference type="Pfam" id="PF02771"/>
    </source>
</evidence>
<reference evidence="2" key="1">
    <citation type="journal article" date="2015" name="Nature">
        <title>Complex archaea that bridge the gap between prokaryotes and eukaryotes.</title>
        <authorList>
            <person name="Spang A."/>
            <person name="Saw J.H."/>
            <person name="Jorgensen S.L."/>
            <person name="Zaremba-Niedzwiedzka K."/>
            <person name="Martijn J."/>
            <person name="Lind A.E."/>
            <person name="van Eijk R."/>
            <person name="Schleper C."/>
            <person name="Guy L."/>
            <person name="Ettema T.J."/>
        </authorList>
    </citation>
    <scope>NUCLEOTIDE SEQUENCE</scope>
</reference>
<comment type="caution">
    <text evidence="2">The sequence shown here is derived from an EMBL/GenBank/DDBJ whole genome shotgun (WGS) entry which is preliminary data.</text>
</comment>
<dbReference type="Gene3D" id="1.10.540.10">
    <property type="entry name" value="Acyl-CoA dehydrogenase/oxidase, N-terminal domain"/>
    <property type="match status" value="1"/>
</dbReference>
<name>A0A0F9RQ91_9ZZZZ</name>
<proteinExistence type="predicted"/>
<organism evidence="2">
    <name type="scientific">marine sediment metagenome</name>
    <dbReference type="NCBI Taxonomy" id="412755"/>
    <lineage>
        <taxon>unclassified sequences</taxon>
        <taxon>metagenomes</taxon>
        <taxon>ecological metagenomes</taxon>
    </lineage>
</organism>
<dbReference type="AlphaFoldDB" id="A0A0F9RQ91"/>
<protein>
    <recommendedName>
        <fullName evidence="1">Acyl-CoA dehydrogenase/oxidase N-terminal domain-containing protein</fullName>
    </recommendedName>
</protein>
<dbReference type="SUPFAM" id="SSF56645">
    <property type="entry name" value="Acyl-CoA dehydrogenase NM domain-like"/>
    <property type="match status" value="1"/>
</dbReference>
<feature type="domain" description="Acyl-CoA dehydrogenase/oxidase N-terminal" evidence="1">
    <location>
        <begin position="7"/>
        <end position="64"/>
    </location>
</feature>
<dbReference type="InterPro" id="IPR013786">
    <property type="entry name" value="AcylCoA_DH/ox_N"/>
</dbReference>
<dbReference type="GO" id="GO:0016627">
    <property type="term" value="F:oxidoreductase activity, acting on the CH-CH group of donors"/>
    <property type="evidence" value="ECO:0007669"/>
    <property type="project" value="InterPro"/>
</dbReference>
<evidence type="ECO:0000313" key="2">
    <source>
        <dbReference type="EMBL" id="KKN52012.1"/>
    </source>
</evidence>
<accession>A0A0F9RQ91</accession>
<dbReference type="InterPro" id="IPR037069">
    <property type="entry name" value="AcylCoA_DH/ox_N_sf"/>
</dbReference>
<gene>
    <name evidence="2" type="ORF">LCGC14_0617170</name>
</gene>
<dbReference type="InterPro" id="IPR009100">
    <property type="entry name" value="AcylCoA_DH/oxidase_NM_dom_sf"/>
</dbReference>
<feature type="non-terminal residue" evidence="2">
    <location>
        <position position="67"/>
    </location>
</feature>
<sequence length="67" mass="7489">MSDYFNDTHEQVRLSARKFITTHVRPYIDDWEEAGEFPRDIFRKAGEAGLLAAGFPEALGGMGEGDV</sequence>
<dbReference type="EMBL" id="LAZR01001039">
    <property type="protein sequence ID" value="KKN52012.1"/>
    <property type="molecule type" value="Genomic_DNA"/>
</dbReference>
<dbReference type="Pfam" id="PF02771">
    <property type="entry name" value="Acyl-CoA_dh_N"/>
    <property type="match status" value="1"/>
</dbReference>
<dbReference type="GO" id="GO:0050660">
    <property type="term" value="F:flavin adenine dinucleotide binding"/>
    <property type="evidence" value="ECO:0007669"/>
    <property type="project" value="InterPro"/>
</dbReference>